<comment type="caution">
    <text evidence="8">The sequence shown here is derived from an EMBL/GenBank/DDBJ whole genome shotgun (WGS) entry which is preliminary data.</text>
</comment>
<keyword evidence="4" id="KW-0479">Metal-binding</keyword>
<keyword evidence="5" id="KW-0694">RNA-binding</keyword>
<reference evidence="9" key="1">
    <citation type="submission" date="2023-08" db="EMBL/GenBank/DDBJ databases">
        <title>Rhodospirillaceae gen. nov., a novel taxon isolated from the Yangtze River Yuezi River estuary sludge.</title>
        <authorList>
            <person name="Ruan L."/>
        </authorList>
    </citation>
    <scope>NUCLEOTIDE SEQUENCE [LARGE SCALE GENOMIC DNA]</scope>
    <source>
        <strain evidence="9">R-7</strain>
    </source>
</reference>
<evidence type="ECO:0000256" key="3">
    <source>
        <dbReference type="ARBA" id="ARBA00022490"/>
    </source>
</evidence>
<evidence type="ECO:0000256" key="6">
    <source>
        <dbReference type="ARBA" id="ARBA00023274"/>
    </source>
</evidence>
<comment type="subcellular location">
    <subcellularLocation>
        <location evidence="1">Cytoplasm</location>
    </subcellularLocation>
</comment>
<dbReference type="Pfam" id="PF05731">
    <property type="entry name" value="TROVE"/>
    <property type="match status" value="2"/>
</dbReference>
<dbReference type="Proteomes" id="UP001230156">
    <property type="component" value="Unassembled WGS sequence"/>
</dbReference>
<dbReference type="InterPro" id="IPR037214">
    <property type="entry name" value="TROVE_dom_sf"/>
</dbReference>
<protein>
    <submittedName>
        <fullName evidence="8">TROVE domain-containing protein</fullName>
    </submittedName>
</protein>
<sequence>MMKYAKLFSLRRTPQSEPIAGTVANSAGGYAFPVDDWTRLDRFLVLGTEGGSYYAGARKLTVENAEAVMRCIAADGSRAVARIAEMIEAGRAPKPAPAIFALALATALGDEATKQAAFAALPRIARTGTQLFQFAETVQAMRGWGRGLRRAVARWYLARPVEQLAYQAVKYRQREGWTHRDLLRLAHPLTDEPARRDLFNWICRGTAGENLPAIVGGAMALAKAEDSVEAARLIRTYDLPRETVPTGLLNEPQVWQALLERMPMTALVRNLAKLTSVGVLKPFEPAVEAVTETLRDAERIRKARLHPLAILLALRTYVEGRGDKGGLRWEPVPQVVDALNDAFYAAFRNVEPTGNRLLLALDVSGSMGVGRVAGSSLTPRDASAALALVTARVEAKTHLVGFTAANGASWEGGTEMAPLTLSPAMRLDQAVKAVGNLPFGRTDCALPMLYALERGLKVDAFVALTDSETWAGKVHPVQALRQYRERSGIAAKLVVVGMVSNGFSIADPNDAGMLDVVGFDAAAPAVIADFIRR</sequence>
<proteinExistence type="inferred from homology"/>
<name>A0ABU0YU73_9PROT</name>
<keyword evidence="6" id="KW-0687">Ribonucleoprotein</keyword>
<dbReference type="Gene3D" id="3.40.50.410">
    <property type="entry name" value="von Willebrand factor, type A domain"/>
    <property type="match status" value="2"/>
</dbReference>
<evidence type="ECO:0000313" key="8">
    <source>
        <dbReference type="EMBL" id="MDQ7251267.1"/>
    </source>
</evidence>
<keyword evidence="9" id="KW-1185">Reference proteome</keyword>
<evidence type="ECO:0000256" key="5">
    <source>
        <dbReference type="ARBA" id="ARBA00022884"/>
    </source>
</evidence>
<dbReference type="PROSITE" id="PS50988">
    <property type="entry name" value="TROVE"/>
    <property type="match status" value="1"/>
</dbReference>
<evidence type="ECO:0000259" key="7">
    <source>
        <dbReference type="PROSITE" id="PS50988"/>
    </source>
</evidence>
<dbReference type="SUPFAM" id="SSF53300">
    <property type="entry name" value="vWA-like"/>
    <property type="match status" value="1"/>
</dbReference>
<gene>
    <name evidence="8" type="ORF">Q8A70_26510</name>
</gene>
<keyword evidence="3" id="KW-0963">Cytoplasm</keyword>
<dbReference type="InterPro" id="IPR008858">
    <property type="entry name" value="TROVE_dom"/>
</dbReference>
<organism evidence="8 9">
    <name type="scientific">Dongia sedimenti</name>
    <dbReference type="NCBI Taxonomy" id="3064282"/>
    <lineage>
        <taxon>Bacteria</taxon>
        <taxon>Pseudomonadati</taxon>
        <taxon>Pseudomonadota</taxon>
        <taxon>Alphaproteobacteria</taxon>
        <taxon>Rhodospirillales</taxon>
        <taxon>Dongiaceae</taxon>
        <taxon>Dongia</taxon>
    </lineage>
</organism>
<dbReference type="RefSeq" id="WP_379961474.1">
    <property type="nucleotide sequence ID" value="NZ_JAUYVI010000010.1"/>
</dbReference>
<feature type="domain" description="TROVE" evidence="7">
    <location>
        <begin position="23"/>
        <end position="355"/>
    </location>
</feature>
<dbReference type="Pfam" id="PF25045">
    <property type="entry name" value="vWA_Ro60"/>
    <property type="match status" value="1"/>
</dbReference>
<evidence type="ECO:0000256" key="2">
    <source>
        <dbReference type="ARBA" id="ARBA00007814"/>
    </source>
</evidence>
<evidence type="ECO:0000256" key="1">
    <source>
        <dbReference type="ARBA" id="ARBA00004496"/>
    </source>
</evidence>
<dbReference type="PANTHER" id="PTHR14202:SF0">
    <property type="entry name" value="RNA-BINDING PROTEIN RO60"/>
    <property type="match status" value="1"/>
</dbReference>
<dbReference type="InterPro" id="IPR040322">
    <property type="entry name" value="TROVE2"/>
</dbReference>
<evidence type="ECO:0000313" key="9">
    <source>
        <dbReference type="Proteomes" id="UP001230156"/>
    </source>
</evidence>
<evidence type="ECO:0000256" key="4">
    <source>
        <dbReference type="ARBA" id="ARBA00022723"/>
    </source>
</evidence>
<accession>A0ABU0YU73</accession>
<dbReference type="InterPro" id="IPR036465">
    <property type="entry name" value="vWFA_dom_sf"/>
</dbReference>
<dbReference type="EMBL" id="JAUYVI010000010">
    <property type="protein sequence ID" value="MDQ7251267.1"/>
    <property type="molecule type" value="Genomic_DNA"/>
</dbReference>
<comment type="similarity">
    <text evidence="2">Belongs to the Ro 60 kDa family.</text>
</comment>
<dbReference type="InterPro" id="IPR056800">
    <property type="entry name" value="vWA_Ro60"/>
</dbReference>
<dbReference type="SUPFAM" id="SSF140864">
    <property type="entry name" value="TROVE domain-like"/>
    <property type="match status" value="1"/>
</dbReference>
<dbReference type="PANTHER" id="PTHR14202">
    <property type="entry name" value="60 KDA RIBONUCLEOPROTEIN SSA/RO"/>
    <property type="match status" value="1"/>
</dbReference>